<dbReference type="SUPFAM" id="SSF53448">
    <property type="entry name" value="Nucleotide-diphospho-sugar transferases"/>
    <property type="match status" value="1"/>
</dbReference>
<dbReference type="InterPro" id="IPR002495">
    <property type="entry name" value="Glyco_trans_8"/>
</dbReference>
<protein>
    <submittedName>
        <fullName evidence="1">Nucleotide-diphospho-sugar transferase</fullName>
    </submittedName>
</protein>
<dbReference type="OrthoDB" id="2014201at2759"/>
<sequence>MDSAAESVNPDATRVVDSKKVWTTLITNTSYLPGLLTLAYSLRKHSSRYPLIALYTPSFPASGHAALDARSIPKQPIPYLLPSAPKDFTNDPRFHDCWTKLVPFSLTSYDRVVQLDSDMLVLRNMDELMDLELDPPQLGGQGDKVFAASHACTCNPLKKPHYPRDWIPENCAFTTQHADPDAAQIRGAPATAGLAMPNGGLQVVNPSSATYHLISEALASPSSTSSYDFADQSLLGDLFHERWVPLPYTYNALKTMREKGVHDAIWRDDEVKNVHYILSPKPWDEEEGKESLESHKWWWKYNRERLEEEKKAGIDDGF</sequence>
<accession>A0A6A6JQ50</accession>
<keyword evidence="2" id="KW-1185">Reference proteome</keyword>
<dbReference type="FunFam" id="3.90.550.10:FF:000171">
    <property type="entry name" value="Glycosyl transferase family protein"/>
    <property type="match status" value="1"/>
</dbReference>
<dbReference type="CDD" id="cd02537">
    <property type="entry name" value="GT8_Glycogenin"/>
    <property type="match status" value="1"/>
</dbReference>
<dbReference type="EMBL" id="ML986487">
    <property type="protein sequence ID" value="KAF2278751.1"/>
    <property type="molecule type" value="Genomic_DNA"/>
</dbReference>
<gene>
    <name evidence="1" type="ORF">EI97DRAFT_218201</name>
</gene>
<name>A0A6A6JQ50_WESOR</name>
<organism evidence="1 2">
    <name type="scientific">Westerdykella ornata</name>
    <dbReference type="NCBI Taxonomy" id="318751"/>
    <lineage>
        <taxon>Eukaryota</taxon>
        <taxon>Fungi</taxon>
        <taxon>Dikarya</taxon>
        <taxon>Ascomycota</taxon>
        <taxon>Pezizomycotina</taxon>
        <taxon>Dothideomycetes</taxon>
        <taxon>Pleosporomycetidae</taxon>
        <taxon>Pleosporales</taxon>
        <taxon>Sporormiaceae</taxon>
        <taxon>Westerdykella</taxon>
    </lineage>
</organism>
<dbReference type="GO" id="GO:0016757">
    <property type="term" value="F:glycosyltransferase activity"/>
    <property type="evidence" value="ECO:0007669"/>
    <property type="project" value="InterPro"/>
</dbReference>
<dbReference type="InterPro" id="IPR050587">
    <property type="entry name" value="GNT1/Glycosyltrans_8"/>
</dbReference>
<proteinExistence type="predicted"/>
<dbReference type="Gene3D" id="3.90.550.10">
    <property type="entry name" value="Spore Coat Polysaccharide Biosynthesis Protein SpsA, Chain A"/>
    <property type="match status" value="1"/>
</dbReference>
<dbReference type="RefSeq" id="XP_033656290.1">
    <property type="nucleotide sequence ID" value="XM_033793847.1"/>
</dbReference>
<dbReference type="GeneID" id="54547022"/>
<dbReference type="Pfam" id="PF01501">
    <property type="entry name" value="Glyco_transf_8"/>
    <property type="match status" value="1"/>
</dbReference>
<dbReference type="Proteomes" id="UP000800097">
    <property type="component" value="Unassembled WGS sequence"/>
</dbReference>
<evidence type="ECO:0000313" key="2">
    <source>
        <dbReference type="Proteomes" id="UP000800097"/>
    </source>
</evidence>
<dbReference type="AlphaFoldDB" id="A0A6A6JQ50"/>
<reference evidence="1" key="1">
    <citation type="journal article" date="2020" name="Stud. Mycol.">
        <title>101 Dothideomycetes genomes: a test case for predicting lifestyles and emergence of pathogens.</title>
        <authorList>
            <person name="Haridas S."/>
            <person name="Albert R."/>
            <person name="Binder M."/>
            <person name="Bloem J."/>
            <person name="Labutti K."/>
            <person name="Salamov A."/>
            <person name="Andreopoulos B."/>
            <person name="Baker S."/>
            <person name="Barry K."/>
            <person name="Bills G."/>
            <person name="Bluhm B."/>
            <person name="Cannon C."/>
            <person name="Castanera R."/>
            <person name="Culley D."/>
            <person name="Daum C."/>
            <person name="Ezra D."/>
            <person name="Gonzalez J."/>
            <person name="Henrissat B."/>
            <person name="Kuo A."/>
            <person name="Liang C."/>
            <person name="Lipzen A."/>
            <person name="Lutzoni F."/>
            <person name="Magnuson J."/>
            <person name="Mondo S."/>
            <person name="Nolan M."/>
            <person name="Ohm R."/>
            <person name="Pangilinan J."/>
            <person name="Park H.-J."/>
            <person name="Ramirez L."/>
            <person name="Alfaro M."/>
            <person name="Sun H."/>
            <person name="Tritt A."/>
            <person name="Yoshinaga Y."/>
            <person name="Zwiers L.-H."/>
            <person name="Turgeon B."/>
            <person name="Goodwin S."/>
            <person name="Spatafora J."/>
            <person name="Crous P."/>
            <person name="Grigoriev I."/>
        </authorList>
    </citation>
    <scope>NUCLEOTIDE SEQUENCE</scope>
    <source>
        <strain evidence="1">CBS 379.55</strain>
    </source>
</reference>
<dbReference type="InterPro" id="IPR029044">
    <property type="entry name" value="Nucleotide-diphossugar_trans"/>
</dbReference>
<dbReference type="PANTHER" id="PTHR11183">
    <property type="entry name" value="GLYCOGENIN SUBFAMILY MEMBER"/>
    <property type="match status" value="1"/>
</dbReference>
<keyword evidence="1" id="KW-0808">Transferase</keyword>
<evidence type="ECO:0000313" key="1">
    <source>
        <dbReference type="EMBL" id="KAF2278751.1"/>
    </source>
</evidence>